<keyword evidence="4 6" id="KW-0413">Isomerase</keyword>
<evidence type="ECO:0000256" key="1">
    <source>
        <dbReference type="ARBA" id="ARBA00004817"/>
    </source>
</evidence>
<protein>
    <recommendedName>
        <fullName evidence="2">chorismate mutase</fullName>
        <ecNumber evidence="2">5.4.99.5</ecNumber>
    </recommendedName>
</protein>
<dbReference type="InterPro" id="IPR036263">
    <property type="entry name" value="Chorismate_II_sf"/>
</dbReference>
<keyword evidence="3" id="KW-0732">Signal</keyword>
<dbReference type="EMBL" id="JAKRKC020000001">
    <property type="protein sequence ID" value="MCK2216141.1"/>
    <property type="molecule type" value="Genomic_DNA"/>
</dbReference>
<dbReference type="InterPro" id="IPR008240">
    <property type="entry name" value="Chorismate_mutase_periplasmic"/>
</dbReference>
<dbReference type="InterPro" id="IPR051331">
    <property type="entry name" value="Chorismate_mutase-related"/>
</dbReference>
<dbReference type="RefSeq" id="WP_242378402.1">
    <property type="nucleotide sequence ID" value="NZ_JAKRKC020000001.1"/>
</dbReference>
<comment type="caution">
    <text evidence="6">The sequence shown here is derived from an EMBL/GenBank/DDBJ whole genome shotgun (WGS) entry which is preliminary data.</text>
</comment>
<sequence length="221" mass="23430">MRSRSVWRVALVVVALVAGLGPLQGPEALDGLVGLAVRRLRLADEVAAAKYVTGAPVTDAARERRLLERVGEESAGVGLAPAIGVRFFRAQIEAGKAVQRGLHARWRADPASAPRRPPDLATGVRPRLDRLTLPMVRLLLRLGPLREEPGRCRDALVRAWPAARAGLDRLHRDALGVALAPLCAPEPAARAPEPPRSAAPAAAGAGRRACLSACARPRASR</sequence>
<evidence type="ECO:0000256" key="2">
    <source>
        <dbReference type="ARBA" id="ARBA00012404"/>
    </source>
</evidence>
<evidence type="ECO:0000256" key="3">
    <source>
        <dbReference type="ARBA" id="ARBA00022729"/>
    </source>
</evidence>
<dbReference type="PANTHER" id="PTHR38041:SF2">
    <property type="entry name" value="SECRETED CHORISMATE MUTASE"/>
    <property type="match status" value="1"/>
</dbReference>
<proteinExistence type="predicted"/>
<dbReference type="PROSITE" id="PS51168">
    <property type="entry name" value="CHORISMATE_MUT_2"/>
    <property type="match status" value="1"/>
</dbReference>
<dbReference type="PANTHER" id="PTHR38041">
    <property type="entry name" value="CHORISMATE MUTASE"/>
    <property type="match status" value="1"/>
</dbReference>
<evidence type="ECO:0000259" key="5">
    <source>
        <dbReference type="PROSITE" id="PS51168"/>
    </source>
</evidence>
<dbReference type="InterPro" id="IPR002701">
    <property type="entry name" value="CM_II_prokaryot"/>
</dbReference>
<dbReference type="NCBIfam" id="TIGR01806">
    <property type="entry name" value="CM_mono2"/>
    <property type="match status" value="1"/>
</dbReference>
<dbReference type="Gene3D" id="1.20.59.10">
    <property type="entry name" value="Chorismate mutase"/>
    <property type="match status" value="1"/>
</dbReference>
<dbReference type="EC" id="5.4.99.5" evidence="2"/>
<keyword evidence="7" id="KW-1185">Reference proteome</keyword>
<evidence type="ECO:0000256" key="4">
    <source>
        <dbReference type="ARBA" id="ARBA00023235"/>
    </source>
</evidence>
<feature type="domain" description="Chorismate mutase" evidence="5">
    <location>
        <begin position="10"/>
        <end position="103"/>
    </location>
</feature>
<dbReference type="SUPFAM" id="SSF48600">
    <property type="entry name" value="Chorismate mutase II"/>
    <property type="match status" value="1"/>
</dbReference>
<dbReference type="SMART" id="SM00830">
    <property type="entry name" value="CM_2"/>
    <property type="match status" value="1"/>
</dbReference>
<dbReference type="Proteomes" id="UP001317259">
    <property type="component" value="Unassembled WGS sequence"/>
</dbReference>
<comment type="pathway">
    <text evidence="1">Metabolic intermediate biosynthesis; prephenate biosynthesis; prephenate from chorismate: step 1/1.</text>
</comment>
<organism evidence="6 7">
    <name type="scientific">Actinomadura luzonensis</name>
    <dbReference type="NCBI Taxonomy" id="2805427"/>
    <lineage>
        <taxon>Bacteria</taxon>
        <taxon>Bacillati</taxon>
        <taxon>Actinomycetota</taxon>
        <taxon>Actinomycetes</taxon>
        <taxon>Streptosporangiales</taxon>
        <taxon>Thermomonosporaceae</taxon>
        <taxon>Actinomadura</taxon>
    </lineage>
</organism>
<dbReference type="InterPro" id="IPR036979">
    <property type="entry name" value="CM_dom_sf"/>
</dbReference>
<dbReference type="GO" id="GO:0004106">
    <property type="term" value="F:chorismate mutase activity"/>
    <property type="evidence" value="ECO:0007669"/>
    <property type="project" value="UniProtKB-EC"/>
</dbReference>
<dbReference type="Pfam" id="PF01817">
    <property type="entry name" value="CM_2"/>
    <property type="match status" value="1"/>
</dbReference>
<accession>A0ABT0FUY8</accession>
<evidence type="ECO:0000313" key="6">
    <source>
        <dbReference type="EMBL" id="MCK2216141.1"/>
    </source>
</evidence>
<evidence type="ECO:0000313" key="7">
    <source>
        <dbReference type="Proteomes" id="UP001317259"/>
    </source>
</evidence>
<gene>
    <name evidence="6" type="primary">aroQ</name>
    <name evidence="6" type="ORF">MF672_020400</name>
</gene>
<name>A0ABT0FUY8_9ACTN</name>
<reference evidence="6 7" key="1">
    <citation type="submission" date="2022-04" db="EMBL/GenBank/DDBJ databases">
        <title>Genome draft of Actinomadura sp. ATCC 31491.</title>
        <authorList>
            <person name="Shi X."/>
            <person name="Du Y."/>
        </authorList>
    </citation>
    <scope>NUCLEOTIDE SEQUENCE [LARGE SCALE GENOMIC DNA]</scope>
    <source>
        <strain evidence="6 7">ATCC 31491</strain>
    </source>
</reference>